<keyword evidence="1" id="KW-0812">Transmembrane</keyword>
<proteinExistence type="predicted"/>
<feature type="transmembrane region" description="Helical" evidence="1">
    <location>
        <begin position="6"/>
        <end position="24"/>
    </location>
</feature>
<feature type="transmembrane region" description="Helical" evidence="1">
    <location>
        <begin position="241"/>
        <end position="265"/>
    </location>
</feature>
<protein>
    <submittedName>
        <fullName evidence="2">Uncharacterized protein</fullName>
    </submittedName>
</protein>
<evidence type="ECO:0000313" key="3">
    <source>
        <dbReference type="Proteomes" id="UP000198863"/>
    </source>
</evidence>
<dbReference type="EMBL" id="FNCF01000001">
    <property type="protein sequence ID" value="SDF51862.1"/>
    <property type="molecule type" value="Genomic_DNA"/>
</dbReference>
<feature type="transmembrane region" description="Helical" evidence="1">
    <location>
        <begin position="205"/>
        <end position="229"/>
    </location>
</feature>
<evidence type="ECO:0000256" key="1">
    <source>
        <dbReference type="SAM" id="Phobius"/>
    </source>
</evidence>
<dbReference type="Proteomes" id="UP000198863">
    <property type="component" value="Unassembled WGS sequence"/>
</dbReference>
<feature type="transmembrane region" description="Helical" evidence="1">
    <location>
        <begin position="90"/>
        <end position="110"/>
    </location>
</feature>
<gene>
    <name evidence="2" type="ORF">SAMN05660324_0358</name>
</gene>
<keyword evidence="1" id="KW-0472">Membrane</keyword>
<accession>A0A1G7LQS1</accession>
<feature type="transmembrane region" description="Helical" evidence="1">
    <location>
        <begin position="67"/>
        <end position="84"/>
    </location>
</feature>
<evidence type="ECO:0000313" key="2">
    <source>
        <dbReference type="EMBL" id="SDF51862.1"/>
    </source>
</evidence>
<dbReference type="RefSeq" id="WP_423221473.1">
    <property type="nucleotide sequence ID" value="NZ_FNCF01000001.1"/>
</dbReference>
<reference evidence="3" key="1">
    <citation type="submission" date="2016-10" db="EMBL/GenBank/DDBJ databases">
        <authorList>
            <person name="Varghese N."/>
            <person name="Submissions S."/>
        </authorList>
    </citation>
    <scope>NUCLEOTIDE SEQUENCE [LARGE SCALE GENOMIC DNA]</scope>
    <source>
        <strain evidence="3">DSM 44526</strain>
    </source>
</reference>
<keyword evidence="1" id="KW-1133">Transmembrane helix</keyword>
<sequence length="280" mass="28922">MNTVGRLIAVVLFIAVMVPSGLLARAWSRAADRRLVAGGSVELVPPSEAGAAVLARQARHGRRVRQLGFLLGLVLVGVSVAFFAEASVFLWLPALVTGLLIGVLLAEATRPRPRWAAGGRRPRRGEQISPVLLWTMRGAVVGELVAAGALWHAGSLRDGVAVAALAAPALAWVLAEAALLRLVVRPLAAEGSDVPVDEALRTWTAHLVVAAASTVALLPLGALLLVAGVDLGDRVTDGVDLLPVALVAGGFSAVTAGLAVAWFLVSWLRPVRHSAPALAG</sequence>
<organism evidence="2 3">
    <name type="scientific">Klenkia brasiliensis</name>
    <dbReference type="NCBI Taxonomy" id="333142"/>
    <lineage>
        <taxon>Bacteria</taxon>
        <taxon>Bacillati</taxon>
        <taxon>Actinomycetota</taxon>
        <taxon>Actinomycetes</taxon>
        <taxon>Geodermatophilales</taxon>
        <taxon>Geodermatophilaceae</taxon>
        <taxon>Klenkia</taxon>
    </lineage>
</organism>
<feature type="transmembrane region" description="Helical" evidence="1">
    <location>
        <begin position="160"/>
        <end position="184"/>
    </location>
</feature>
<feature type="transmembrane region" description="Helical" evidence="1">
    <location>
        <begin position="131"/>
        <end position="154"/>
    </location>
</feature>
<name>A0A1G7LQS1_9ACTN</name>
<keyword evidence="3" id="KW-1185">Reference proteome</keyword>
<dbReference type="AlphaFoldDB" id="A0A1G7LQS1"/>